<feature type="domain" description="Chitin-binding type-2" evidence="1">
    <location>
        <begin position="299"/>
        <end position="355"/>
    </location>
</feature>
<organism evidence="2 3">
    <name type="scientific">Periplaneta americana</name>
    <name type="common">American cockroach</name>
    <name type="synonym">Blatta americana</name>
    <dbReference type="NCBI Taxonomy" id="6978"/>
    <lineage>
        <taxon>Eukaryota</taxon>
        <taxon>Metazoa</taxon>
        <taxon>Ecdysozoa</taxon>
        <taxon>Arthropoda</taxon>
        <taxon>Hexapoda</taxon>
        <taxon>Insecta</taxon>
        <taxon>Pterygota</taxon>
        <taxon>Neoptera</taxon>
        <taxon>Polyneoptera</taxon>
        <taxon>Dictyoptera</taxon>
        <taxon>Blattodea</taxon>
        <taxon>Blattoidea</taxon>
        <taxon>Blattidae</taxon>
        <taxon>Blattinae</taxon>
        <taxon>Periplaneta</taxon>
    </lineage>
</organism>
<feature type="domain" description="Chitin-binding type-2" evidence="1">
    <location>
        <begin position="417"/>
        <end position="472"/>
    </location>
</feature>
<dbReference type="Pfam" id="PF01607">
    <property type="entry name" value="CBM_14"/>
    <property type="match status" value="7"/>
</dbReference>
<evidence type="ECO:0000313" key="2">
    <source>
        <dbReference type="EMBL" id="KAJ4445129.1"/>
    </source>
</evidence>
<name>A0ABQ8TGV0_PERAM</name>
<feature type="domain" description="Chitin-binding type-2" evidence="1">
    <location>
        <begin position="534"/>
        <end position="591"/>
    </location>
</feature>
<dbReference type="PROSITE" id="PS50940">
    <property type="entry name" value="CHIT_BIND_II"/>
    <property type="match status" value="9"/>
</dbReference>
<feature type="domain" description="Chitin-binding type-2" evidence="1">
    <location>
        <begin position="52"/>
        <end position="108"/>
    </location>
</feature>
<comment type="caution">
    <text evidence="2">The sequence shown here is derived from an EMBL/GenBank/DDBJ whole genome shotgun (WGS) entry which is preliminary data.</text>
</comment>
<keyword evidence="3" id="KW-1185">Reference proteome</keyword>
<gene>
    <name evidence="2" type="ORF">ANN_06930</name>
</gene>
<feature type="domain" description="Chitin-binding type-2" evidence="1">
    <location>
        <begin position="177"/>
        <end position="234"/>
    </location>
</feature>
<dbReference type="InterPro" id="IPR036508">
    <property type="entry name" value="Chitin-bd_dom_sf"/>
</dbReference>
<dbReference type="EMBL" id="JAJSOF020000011">
    <property type="protein sequence ID" value="KAJ4445129.1"/>
    <property type="molecule type" value="Genomic_DNA"/>
</dbReference>
<reference evidence="2 3" key="1">
    <citation type="journal article" date="2022" name="Allergy">
        <title>Genome assembly and annotation of Periplaneta americana reveal a comprehensive cockroach allergen profile.</title>
        <authorList>
            <person name="Wang L."/>
            <person name="Xiong Q."/>
            <person name="Saelim N."/>
            <person name="Wang L."/>
            <person name="Nong W."/>
            <person name="Wan A.T."/>
            <person name="Shi M."/>
            <person name="Liu X."/>
            <person name="Cao Q."/>
            <person name="Hui J.H.L."/>
            <person name="Sookrung N."/>
            <person name="Leung T.F."/>
            <person name="Tungtrongchitr A."/>
            <person name="Tsui S.K.W."/>
        </authorList>
    </citation>
    <scope>NUCLEOTIDE SEQUENCE [LARGE SCALE GENOMIC DNA]</scope>
    <source>
        <strain evidence="2">PWHHKU_190912</strain>
    </source>
</reference>
<protein>
    <recommendedName>
        <fullName evidence="1">Chitin-binding type-2 domain-containing protein</fullName>
    </recommendedName>
</protein>
<feature type="domain" description="Chitin-binding type-2" evidence="1">
    <location>
        <begin position="359"/>
        <end position="414"/>
    </location>
</feature>
<proteinExistence type="predicted"/>
<dbReference type="SUPFAM" id="SSF57625">
    <property type="entry name" value="Invertebrate chitin-binding proteins"/>
    <property type="match status" value="9"/>
</dbReference>
<dbReference type="Gene3D" id="2.170.140.10">
    <property type="entry name" value="Chitin binding domain"/>
    <property type="match status" value="1"/>
</dbReference>
<evidence type="ECO:0000259" key="1">
    <source>
        <dbReference type="PROSITE" id="PS50940"/>
    </source>
</evidence>
<feature type="domain" description="Chitin-binding type-2" evidence="1">
    <location>
        <begin position="111"/>
        <end position="164"/>
    </location>
</feature>
<feature type="domain" description="Chitin-binding type-2" evidence="1">
    <location>
        <begin position="474"/>
        <end position="530"/>
    </location>
</feature>
<accession>A0ABQ8TGV0</accession>
<feature type="domain" description="Chitin-binding type-2" evidence="1">
    <location>
        <begin position="599"/>
        <end position="654"/>
    </location>
</feature>
<dbReference type="InterPro" id="IPR002557">
    <property type="entry name" value="Chitin-bd_dom"/>
</dbReference>
<evidence type="ECO:0000313" key="3">
    <source>
        <dbReference type="Proteomes" id="UP001148838"/>
    </source>
</evidence>
<dbReference type="SMART" id="SM00494">
    <property type="entry name" value="ChtBD2"/>
    <property type="match status" value="10"/>
</dbReference>
<dbReference type="Proteomes" id="UP001148838">
    <property type="component" value="Unassembled WGS sequence"/>
</dbReference>
<sequence length="687" mass="75276">MPYPSQTSGSNVPNYVRCEGHILTSSYTCGAGFSFSTLARGCVATGDTTCIEPHCATTGNGFYILPGSSCRAYYHCDQGIRTDYICPPDTIYDRNKEACVPAGGLCYEPLCTGRVNGQYPDTSHQCERSFECSGGALQAVYSCPAGQLFNGHACLPADTVPCQAPESTAVAIQVPTSNPCKDLPDGSHTAALQDDCRSYILCKSGQNLATLRCPVGLRHDGRQCADAATTPCLSDCVHRSDGYYTDLLTGCRSYFYCLEGRMTERRTCAEGTLYNGHMCIPSQLFKCPLSSPTLPAIRSNKCALRSDGFHTVYASSCQDYYYCSEGKVILEGSCSLGQVWNGKTCVEHGKFLCKGPEPWPGCVGMEAGLYQDYNSRCHSYYYCENGNRTQLVCPQGQLFDGKMCVPADTYECPYIEPDVCSEKPDGYYSDIDSSCRSYFYCSKGYKFTYVCTGSYVFDGKECVDPSTYKCPYTSKACISLSNGYHYDTASGCRKYFYCSEGDKITTLTCAGNKVFNGQRCVEPADFQCPHQITENFCALQSDGLFPYAGSRCRRYIHCKDQKQISISTCPDGKVFDGSACVEAGITNACRSAAFEPSPSPDCTNMLNGFYQNYTSGCRSYFYCIDGMKTVLTCPGNELFNGQLCVSSNSYTCPPVPSTNIYPCSTNHTKEKTVQSGKYMILHIFPPT</sequence>